<proteinExistence type="predicted"/>
<dbReference type="AlphaFoldDB" id="A0A2L0D6P4"/>
<evidence type="ECO:0000313" key="2">
    <source>
        <dbReference type="EMBL" id="AUW97516.1"/>
    </source>
</evidence>
<reference evidence="2" key="2">
    <citation type="submission" date="2018-02" db="EMBL/GenBank/DDBJ databases">
        <title>Whole genome sequencing analysis of Streptococcus pluranimalium isolated from cattle infected mastitis in China.</title>
        <authorList>
            <person name="Zhang J.-R."/>
            <person name="Hu G.-Z."/>
        </authorList>
    </citation>
    <scope>NUCLEOTIDE SEQUENCE [LARGE SCALE GENOMIC DNA]</scope>
    <source>
        <strain evidence="2">TH11417</strain>
    </source>
</reference>
<dbReference type="KEGG" id="splr:C0J00_03180"/>
<keyword evidence="3" id="KW-1185">Reference proteome</keyword>
<feature type="coiled-coil region" evidence="1">
    <location>
        <begin position="1"/>
        <end position="28"/>
    </location>
</feature>
<evidence type="ECO:0000313" key="3">
    <source>
        <dbReference type="Proteomes" id="UP000238956"/>
    </source>
</evidence>
<dbReference type="EMBL" id="CP025536">
    <property type="protein sequence ID" value="AUW97516.1"/>
    <property type="molecule type" value="Genomic_DNA"/>
</dbReference>
<evidence type="ECO:0000256" key="1">
    <source>
        <dbReference type="SAM" id="Coils"/>
    </source>
</evidence>
<sequence>MLRQQEKIEEQEKVISELEHKLNDKRIAIETCGSIAEASLVLNDIFNSAQAAADQYLDNIKQQAKNNGVH</sequence>
<gene>
    <name evidence="2" type="ORF">C0J00_03180</name>
</gene>
<dbReference type="OrthoDB" id="1863015at2"/>
<dbReference type="Proteomes" id="UP000238956">
    <property type="component" value="Chromosome"/>
</dbReference>
<protein>
    <submittedName>
        <fullName evidence="2">DNA repair protein</fullName>
    </submittedName>
</protein>
<organism evidence="2 3">
    <name type="scientific">Streptococcus pluranimalium</name>
    <dbReference type="NCBI Taxonomy" id="82348"/>
    <lineage>
        <taxon>Bacteria</taxon>
        <taxon>Bacillati</taxon>
        <taxon>Bacillota</taxon>
        <taxon>Bacilli</taxon>
        <taxon>Lactobacillales</taxon>
        <taxon>Streptococcaceae</taxon>
        <taxon>Streptococcus</taxon>
    </lineage>
</organism>
<dbReference type="RefSeq" id="WP_104968816.1">
    <property type="nucleotide sequence ID" value="NZ_CP025536.1"/>
</dbReference>
<keyword evidence="1" id="KW-0175">Coiled coil</keyword>
<name>A0A2L0D6P4_9STRE</name>
<reference evidence="2" key="1">
    <citation type="submission" date="2017-12" db="EMBL/GenBank/DDBJ databases">
        <authorList>
            <person name="Hurst M.R.H."/>
        </authorList>
    </citation>
    <scope>NUCLEOTIDE SEQUENCE [LARGE SCALE GENOMIC DNA]</scope>
    <source>
        <strain evidence="2">TH11417</strain>
    </source>
</reference>
<dbReference type="GeneID" id="98392915"/>
<accession>A0A2L0D6P4</accession>